<gene>
    <name evidence="1" type="ORF">G3M58_14455</name>
</gene>
<keyword evidence="1" id="KW-0540">Nuclease</keyword>
<feature type="non-terminal residue" evidence="1">
    <location>
        <position position="1"/>
    </location>
</feature>
<dbReference type="GO" id="GO:0004519">
    <property type="term" value="F:endonuclease activity"/>
    <property type="evidence" value="ECO:0007669"/>
    <property type="project" value="UniProtKB-KW"/>
</dbReference>
<dbReference type="AlphaFoldDB" id="A0A6G3WQ46"/>
<keyword evidence="1" id="KW-0255">Endonuclease</keyword>
<protein>
    <submittedName>
        <fullName evidence="1">Restriction endonuclease subunit M</fullName>
    </submittedName>
</protein>
<organism evidence="1">
    <name type="scientific">Streptomyces sp. SID7499</name>
    <dbReference type="NCBI Taxonomy" id="2706086"/>
    <lineage>
        <taxon>Bacteria</taxon>
        <taxon>Bacillati</taxon>
        <taxon>Actinomycetota</taxon>
        <taxon>Actinomycetes</taxon>
        <taxon>Kitasatosporales</taxon>
        <taxon>Streptomycetaceae</taxon>
        <taxon>Streptomyces</taxon>
    </lineage>
</organism>
<accession>A0A6G3WQ46</accession>
<dbReference type="EMBL" id="JAAGMN010001434">
    <property type="protein sequence ID" value="NEE07649.1"/>
    <property type="molecule type" value="Genomic_DNA"/>
</dbReference>
<sequence length="127" mass="14601">ETFVVDANVNILTTLLFLKRKTEQEVRNYWMGTEKPYPVFMAVAEKVGFDRRGNELYKREPNGDIIVETEVVMERLRIRGKEVTRPLKRSKPVIDNDLPVIAEKYWEFRAKHPVPGVDVREGAGAGA</sequence>
<evidence type="ECO:0000313" key="1">
    <source>
        <dbReference type="EMBL" id="NEE07649.1"/>
    </source>
</evidence>
<keyword evidence="1" id="KW-0378">Hydrolase</keyword>
<proteinExistence type="predicted"/>
<comment type="caution">
    <text evidence="1">The sequence shown here is derived from an EMBL/GenBank/DDBJ whole genome shotgun (WGS) entry which is preliminary data.</text>
</comment>
<name>A0A6G3WQ46_9ACTN</name>
<reference evidence="1" key="1">
    <citation type="submission" date="2020-01" db="EMBL/GenBank/DDBJ databases">
        <title>Insect and environment-associated Actinomycetes.</title>
        <authorList>
            <person name="Currrie C."/>
            <person name="Chevrette M."/>
            <person name="Carlson C."/>
            <person name="Stubbendieck R."/>
            <person name="Wendt-Pienkowski E."/>
        </authorList>
    </citation>
    <scope>NUCLEOTIDE SEQUENCE</scope>
    <source>
        <strain evidence="1">SID7499</strain>
    </source>
</reference>